<dbReference type="EMBL" id="KN817664">
    <property type="protein sequence ID" value="KJA14815.1"/>
    <property type="molecule type" value="Genomic_DNA"/>
</dbReference>
<reference evidence="3" key="1">
    <citation type="submission" date="2014-04" db="EMBL/GenBank/DDBJ databases">
        <title>Evolutionary Origins and Diversification of the Mycorrhizal Mutualists.</title>
        <authorList>
            <consortium name="DOE Joint Genome Institute"/>
            <consortium name="Mycorrhizal Genomics Consortium"/>
            <person name="Kohler A."/>
            <person name="Kuo A."/>
            <person name="Nagy L.G."/>
            <person name="Floudas D."/>
            <person name="Copeland A."/>
            <person name="Barry K.W."/>
            <person name="Cichocki N."/>
            <person name="Veneault-Fourrey C."/>
            <person name="LaButti K."/>
            <person name="Lindquist E.A."/>
            <person name="Lipzen A."/>
            <person name="Lundell T."/>
            <person name="Morin E."/>
            <person name="Murat C."/>
            <person name="Riley R."/>
            <person name="Ohm R."/>
            <person name="Sun H."/>
            <person name="Tunlid A."/>
            <person name="Henrissat B."/>
            <person name="Grigoriev I.V."/>
            <person name="Hibbett D.S."/>
            <person name="Martin F."/>
        </authorList>
    </citation>
    <scope>NUCLEOTIDE SEQUENCE [LARGE SCALE GENOMIC DNA]</scope>
    <source>
        <strain evidence="3">FD-334 SS-4</strain>
    </source>
</reference>
<evidence type="ECO:0000313" key="3">
    <source>
        <dbReference type="Proteomes" id="UP000054270"/>
    </source>
</evidence>
<feature type="non-terminal residue" evidence="2">
    <location>
        <position position="125"/>
    </location>
</feature>
<protein>
    <submittedName>
        <fullName evidence="2">Uncharacterized protein</fullName>
    </submittedName>
</protein>
<sequence>MASAESIVSSGHTTPTMRNPFPEGMARDVEDRSTTSLASVSKPSPIVNTTANTETDFILLSTGPRYTQAYRYFWLLCEGFEVGSASPLCVSYHTEGSQEVERLNVDVRTMKVLLRAWISDISSVS</sequence>
<keyword evidence="3" id="KW-1185">Reference proteome</keyword>
<organism evidence="2 3">
    <name type="scientific">Hypholoma sublateritium (strain FD-334 SS-4)</name>
    <dbReference type="NCBI Taxonomy" id="945553"/>
    <lineage>
        <taxon>Eukaryota</taxon>
        <taxon>Fungi</taxon>
        <taxon>Dikarya</taxon>
        <taxon>Basidiomycota</taxon>
        <taxon>Agaricomycotina</taxon>
        <taxon>Agaricomycetes</taxon>
        <taxon>Agaricomycetidae</taxon>
        <taxon>Agaricales</taxon>
        <taxon>Agaricineae</taxon>
        <taxon>Strophariaceae</taxon>
        <taxon>Hypholoma</taxon>
    </lineage>
</organism>
<dbReference type="Proteomes" id="UP000054270">
    <property type="component" value="Unassembled WGS sequence"/>
</dbReference>
<dbReference type="AlphaFoldDB" id="A0A0D2P2N5"/>
<proteinExistence type="predicted"/>
<accession>A0A0D2P2N5</accession>
<name>A0A0D2P2N5_HYPSF</name>
<gene>
    <name evidence="2" type="ORF">HYPSUDRAFT_80687</name>
</gene>
<evidence type="ECO:0000256" key="1">
    <source>
        <dbReference type="SAM" id="MobiDB-lite"/>
    </source>
</evidence>
<feature type="compositionally biased region" description="Polar residues" evidence="1">
    <location>
        <begin position="1"/>
        <end position="17"/>
    </location>
</feature>
<feature type="compositionally biased region" description="Polar residues" evidence="1">
    <location>
        <begin position="34"/>
        <end position="47"/>
    </location>
</feature>
<evidence type="ECO:0000313" key="2">
    <source>
        <dbReference type="EMBL" id="KJA14815.1"/>
    </source>
</evidence>
<feature type="region of interest" description="Disordered" evidence="1">
    <location>
        <begin position="1"/>
        <end position="47"/>
    </location>
</feature>